<evidence type="ECO:0000256" key="5">
    <source>
        <dbReference type="ARBA" id="ARBA00023002"/>
    </source>
</evidence>
<reference evidence="9 10" key="1">
    <citation type="journal article" date="2019" name="Nat. Ecol. Evol.">
        <title>Megaphylogeny resolves global patterns of mushroom evolution.</title>
        <authorList>
            <person name="Varga T."/>
            <person name="Krizsan K."/>
            <person name="Foldi C."/>
            <person name="Dima B."/>
            <person name="Sanchez-Garcia M."/>
            <person name="Sanchez-Ramirez S."/>
            <person name="Szollosi G.J."/>
            <person name="Szarkandi J.G."/>
            <person name="Papp V."/>
            <person name="Albert L."/>
            <person name="Andreopoulos W."/>
            <person name="Angelini C."/>
            <person name="Antonin V."/>
            <person name="Barry K.W."/>
            <person name="Bougher N.L."/>
            <person name="Buchanan P."/>
            <person name="Buyck B."/>
            <person name="Bense V."/>
            <person name="Catcheside P."/>
            <person name="Chovatia M."/>
            <person name="Cooper J."/>
            <person name="Damon W."/>
            <person name="Desjardin D."/>
            <person name="Finy P."/>
            <person name="Geml J."/>
            <person name="Haridas S."/>
            <person name="Hughes K."/>
            <person name="Justo A."/>
            <person name="Karasinski D."/>
            <person name="Kautmanova I."/>
            <person name="Kiss B."/>
            <person name="Kocsube S."/>
            <person name="Kotiranta H."/>
            <person name="LaButti K.M."/>
            <person name="Lechner B.E."/>
            <person name="Liimatainen K."/>
            <person name="Lipzen A."/>
            <person name="Lukacs Z."/>
            <person name="Mihaltcheva S."/>
            <person name="Morgado L.N."/>
            <person name="Niskanen T."/>
            <person name="Noordeloos M.E."/>
            <person name="Ohm R.A."/>
            <person name="Ortiz-Santana B."/>
            <person name="Ovrebo C."/>
            <person name="Racz N."/>
            <person name="Riley R."/>
            <person name="Savchenko A."/>
            <person name="Shiryaev A."/>
            <person name="Soop K."/>
            <person name="Spirin V."/>
            <person name="Szebenyi C."/>
            <person name="Tomsovsky M."/>
            <person name="Tulloss R.E."/>
            <person name="Uehling J."/>
            <person name="Grigoriev I.V."/>
            <person name="Vagvolgyi C."/>
            <person name="Papp T."/>
            <person name="Martin F.M."/>
            <person name="Miettinen O."/>
            <person name="Hibbett D.S."/>
            <person name="Nagy L.G."/>
        </authorList>
    </citation>
    <scope>NUCLEOTIDE SEQUENCE [LARGE SCALE GENOMIC DNA]</scope>
    <source>
        <strain evidence="9 10">CBS 962.96</strain>
    </source>
</reference>
<keyword evidence="10" id="KW-1185">Reference proteome</keyword>
<dbReference type="PIRSF" id="PIRSF000189">
    <property type="entry name" value="D-aa_oxidase"/>
    <property type="match status" value="1"/>
</dbReference>
<dbReference type="Gene3D" id="3.30.9.10">
    <property type="entry name" value="D-Amino Acid Oxidase, subunit A, domain 2"/>
    <property type="match status" value="1"/>
</dbReference>
<evidence type="ECO:0000256" key="7">
    <source>
        <dbReference type="SAM" id="Phobius"/>
    </source>
</evidence>
<feature type="binding site" evidence="6">
    <location>
        <position position="350"/>
    </location>
    <ligand>
        <name>D-dopa</name>
        <dbReference type="ChEBI" id="CHEBI:149689"/>
    </ligand>
</feature>
<accession>A0A4S8L111</accession>
<feature type="domain" description="FAD dependent oxidoreductase" evidence="8">
    <location>
        <begin position="30"/>
        <end position="400"/>
    </location>
</feature>
<dbReference type="AlphaFoldDB" id="A0A4S8L111"/>
<feature type="binding site" evidence="6">
    <location>
        <begin position="71"/>
        <end position="72"/>
    </location>
    <ligand>
        <name>FAD</name>
        <dbReference type="ChEBI" id="CHEBI:57692"/>
    </ligand>
</feature>
<comment type="similarity">
    <text evidence="2">Belongs to the DAMOX/DASOX family.</text>
</comment>
<dbReference type="InterPro" id="IPR023209">
    <property type="entry name" value="DAO"/>
</dbReference>
<evidence type="ECO:0000256" key="6">
    <source>
        <dbReference type="PIRSR" id="PIRSR000189-1"/>
    </source>
</evidence>
<keyword evidence="7" id="KW-1133">Transmembrane helix</keyword>
<keyword evidence="7" id="KW-0812">Transmembrane</keyword>
<keyword evidence="4 6" id="KW-0274">FAD</keyword>
<dbReference type="GO" id="GO:0071949">
    <property type="term" value="F:FAD binding"/>
    <property type="evidence" value="ECO:0007669"/>
    <property type="project" value="InterPro"/>
</dbReference>
<feature type="binding site" evidence="6">
    <location>
        <position position="237"/>
    </location>
    <ligand>
        <name>FAD</name>
        <dbReference type="ChEBI" id="CHEBI:57692"/>
    </ligand>
</feature>
<evidence type="ECO:0000259" key="8">
    <source>
        <dbReference type="Pfam" id="PF01266"/>
    </source>
</evidence>
<dbReference type="Pfam" id="PF01266">
    <property type="entry name" value="DAO"/>
    <property type="match status" value="1"/>
</dbReference>
<sequence length="440" mass="48728">MANKSSQLRLGDTLSVFPAPVVRPSQYSPRILIIGGGVIGLITAWVLLDKGYRVTIVAKEWASFGKAQRLTSQISGALWEYPPAVCGQHTDTISLRHSKIWSMTSYKIFDDIASSPELSKASGVRMMPVNFFFPAPIEDIPEQFCKMKEIMSSGIRGFKRDAGLIQQRGISPTYGGAVDAYEHIAPVIDTDQAMGWLQNLVEKKGAKLITKTIHGDLFNQEDSLRAEYNADIIVNATGHGGIELAGDRTCYPIRGGLIRIINDGKDFPKIEHALAITADAAGSMNEIVFIVPRNDNILLLGGIAEPYEGTLDYTLDTPIIKRMRDRCERFYPPFKNARMDPDYPLAQGLRPFRQSNVRVERELRFHQEPFRGGLFMRPSRIVHSYGHGGAGWSLSFGCANDVLGLIEEALLDIVPKPLGLEDNEEALPGKIEMPQAMARL</sequence>
<feature type="transmembrane region" description="Helical" evidence="7">
    <location>
        <begin position="31"/>
        <end position="48"/>
    </location>
</feature>
<keyword evidence="5" id="KW-0560">Oxidoreductase</keyword>
<proteinExistence type="inferred from homology"/>
<evidence type="ECO:0000256" key="4">
    <source>
        <dbReference type="ARBA" id="ARBA00022827"/>
    </source>
</evidence>
<protein>
    <submittedName>
        <fullName evidence="9">FAD dependent oxidoreductase</fullName>
    </submittedName>
</protein>
<dbReference type="Gene3D" id="3.40.50.720">
    <property type="entry name" value="NAD(P)-binding Rossmann-like Domain"/>
    <property type="match status" value="1"/>
</dbReference>
<evidence type="ECO:0000256" key="2">
    <source>
        <dbReference type="ARBA" id="ARBA00006730"/>
    </source>
</evidence>
<dbReference type="Proteomes" id="UP000297245">
    <property type="component" value="Unassembled WGS sequence"/>
</dbReference>
<dbReference type="OrthoDB" id="2015447at2759"/>
<name>A0A4S8L111_DENBC</name>
<evidence type="ECO:0000313" key="9">
    <source>
        <dbReference type="EMBL" id="THU81931.1"/>
    </source>
</evidence>
<keyword evidence="3" id="KW-0285">Flavoprotein</keyword>
<evidence type="ECO:0000313" key="10">
    <source>
        <dbReference type="Proteomes" id="UP000297245"/>
    </source>
</evidence>
<dbReference type="PANTHER" id="PTHR11530">
    <property type="entry name" value="D-AMINO ACID OXIDASE"/>
    <property type="match status" value="1"/>
</dbReference>
<comment type="cofactor">
    <cofactor evidence="1 6">
        <name>FAD</name>
        <dbReference type="ChEBI" id="CHEBI:57692"/>
    </cofactor>
</comment>
<keyword evidence="7" id="KW-0472">Membrane</keyword>
<evidence type="ECO:0000256" key="1">
    <source>
        <dbReference type="ARBA" id="ARBA00001974"/>
    </source>
</evidence>
<evidence type="ECO:0000256" key="3">
    <source>
        <dbReference type="ARBA" id="ARBA00022630"/>
    </source>
</evidence>
<dbReference type="PANTHER" id="PTHR11530:SF25">
    <property type="entry name" value="FAD DEPENDENT OXIDOREDUCTASE DOMAIN-CONTAINING PROTEIN"/>
    <property type="match status" value="1"/>
</dbReference>
<dbReference type="GO" id="GO:0005737">
    <property type="term" value="C:cytoplasm"/>
    <property type="evidence" value="ECO:0007669"/>
    <property type="project" value="TreeGrafter"/>
</dbReference>
<dbReference type="GO" id="GO:0003884">
    <property type="term" value="F:D-amino-acid oxidase activity"/>
    <property type="evidence" value="ECO:0007669"/>
    <property type="project" value="InterPro"/>
</dbReference>
<gene>
    <name evidence="9" type="ORF">K435DRAFT_692596</name>
</gene>
<dbReference type="GO" id="GO:0019478">
    <property type="term" value="P:D-amino acid catabolic process"/>
    <property type="evidence" value="ECO:0007669"/>
    <property type="project" value="TreeGrafter"/>
</dbReference>
<dbReference type="EMBL" id="ML179769">
    <property type="protein sequence ID" value="THU81931.1"/>
    <property type="molecule type" value="Genomic_DNA"/>
</dbReference>
<organism evidence="9 10">
    <name type="scientific">Dendrothele bispora (strain CBS 962.96)</name>
    <dbReference type="NCBI Taxonomy" id="1314807"/>
    <lineage>
        <taxon>Eukaryota</taxon>
        <taxon>Fungi</taxon>
        <taxon>Dikarya</taxon>
        <taxon>Basidiomycota</taxon>
        <taxon>Agaricomycotina</taxon>
        <taxon>Agaricomycetes</taxon>
        <taxon>Agaricomycetidae</taxon>
        <taxon>Agaricales</taxon>
        <taxon>Agaricales incertae sedis</taxon>
        <taxon>Dendrothele</taxon>
    </lineage>
</organism>
<dbReference type="InterPro" id="IPR006076">
    <property type="entry name" value="FAD-dep_OxRdtase"/>
</dbReference>
<dbReference type="SUPFAM" id="SSF51971">
    <property type="entry name" value="Nucleotide-binding domain"/>
    <property type="match status" value="1"/>
</dbReference>
<feature type="binding site" evidence="6">
    <location>
        <position position="389"/>
    </location>
    <ligand>
        <name>D-dopa</name>
        <dbReference type="ChEBI" id="CHEBI:149689"/>
    </ligand>
</feature>
<dbReference type="SUPFAM" id="SSF54373">
    <property type="entry name" value="FAD-linked reductases, C-terminal domain"/>
    <property type="match status" value="1"/>
</dbReference>